<evidence type="ECO:0000313" key="4">
    <source>
        <dbReference type="EMBL" id="PUA31191.1"/>
    </source>
</evidence>
<feature type="transmembrane region" description="Helical" evidence="1">
    <location>
        <begin position="20"/>
        <end position="39"/>
    </location>
</feature>
<name>A0A2R7Y0X1_9ARCH</name>
<keyword evidence="1" id="KW-0472">Membrane</keyword>
<sequence length="379" mass="42135">MTDGFFLNQLVGLEDTGLSTLVWLIWLGLMMLFLFYPTMSQRIQLGYMLRDLEKKLARLKLVKDEVRQRTIETIKRVGKPEKDPTQDVDKLMEFFVISPEDMDPYGIVYKLEHVLEVGESRFEEEVRKISPAAEGYKVKTLANLLEVARTANYLYRIVRHYYLLGKKTANIYLILQLQMLMPQLMEITEALRLASYAFAYGQPIGDGIGVLAVAKLAYGREKARYEIAKDTTVSEIEFENRRVLIVRATGPGGTVGRPGEGVKKLIEREGDNVKLVITIDAGLRLEGDESGKMVEGVGVAIGGPGVDKYKIEEIAKERQIPLYAFVVYESIVEAITPMKEAIAKAADVVVEKVKSVLLEKVPAGSTAIVAGIGNSVGIG</sequence>
<keyword evidence="1" id="KW-0812">Transmembrane</keyword>
<dbReference type="AlphaFoldDB" id="A0A2R7Y0X1"/>
<organism evidence="4 5">
    <name type="scientific">Candidatus Terraquivivens tikiterensis</name>
    <dbReference type="NCBI Taxonomy" id="1980982"/>
    <lineage>
        <taxon>Archaea</taxon>
        <taxon>Nitrososphaerota</taxon>
        <taxon>Candidatus Wolframiiraptoraceae</taxon>
        <taxon>Candidatus Terraquivivens</taxon>
    </lineage>
</organism>
<comment type="caution">
    <text evidence="4">The sequence shown here is derived from an EMBL/GenBank/DDBJ whole genome shotgun (WGS) entry which is preliminary data.</text>
</comment>
<dbReference type="InterPro" id="IPR056460">
    <property type="entry name" value="DUF1512_N"/>
</dbReference>
<dbReference type="InterPro" id="IPR009995">
    <property type="entry name" value="DUF1512"/>
</dbReference>
<evidence type="ECO:0000256" key="1">
    <source>
        <dbReference type="SAM" id="Phobius"/>
    </source>
</evidence>
<evidence type="ECO:0000259" key="3">
    <source>
        <dbReference type="Pfam" id="PF23542"/>
    </source>
</evidence>
<proteinExistence type="predicted"/>
<dbReference type="EMBL" id="NDWU01000023">
    <property type="protein sequence ID" value="PUA31191.1"/>
    <property type="molecule type" value="Genomic_DNA"/>
</dbReference>
<dbReference type="Pfam" id="PF23542">
    <property type="entry name" value="DUF1512_C"/>
    <property type="match status" value="1"/>
</dbReference>
<feature type="domain" description="DUF1512" evidence="3">
    <location>
        <begin position="204"/>
        <end position="378"/>
    </location>
</feature>
<dbReference type="Pfam" id="PF07431">
    <property type="entry name" value="DUF1512"/>
    <property type="match status" value="1"/>
</dbReference>
<feature type="domain" description="DUF1512" evidence="2">
    <location>
        <begin position="21"/>
        <end position="198"/>
    </location>
</feature>
<dbReference type="PIRSF" id="PIRSF016495">
    <property type="entry name" value="UCP016495"/>
    <property type="match status" value="1"/>
</dbReference>
<evidence type="ECO:0000259" key="2">
    <source>
        <dbReference type="Pfam" id="PF07431"/>
    </source>
</evidence>
<accession>A0A2R7Y0X1</accession>
<protein>
    <recommendedName>
        <fullName evidence="6">DUF1512 domain-containing protein</fullName>
    </recommendedName>
</protein>
<keyword evidence="1" id="KW-1133">Transmembrane helix</keyword>
<dbReference type="Proteomes" id="UP000244066">
    <property type="component" value="Unassembled WGS sequence"/>
</dbReference>
<dbReference type="InterPro" id="IPR056461">
    <property type="entry name" value="DUF1512_C"/>
</dbReference>
<evidence type="ECO:0008006" key="6">
    <source>
        <dbReference type="Google" id="ProtNLM"/>
    </source>
</evidence>
<gene>
    <name evidence="4" type="ORF">B9J98_07270</name>
</gene>
<evidence type="ECO:0000313" key="5">
    <source>
        <dbReference type="Proteomes" id="UP000244066"/>
    </source>
</evidence>
<reference evidence="4 5" key="1">
    <citation type="submission" date="2017-04" db="EMBL/GenBank/DDBJ databases">
        <title>Draft Aigarchaeota genome from a New Zealand hot spring.</title>
        <authorList>
            <person name="Reysenbach A.-L."/>
            <person name="Donaho J.A."/>
            <person name="Gerhart J."/>
            <person name="Kelley J.F."/>
            <person name="Kouba K."/>
            <person name="Podar M."/>
            <person name="Stott M."/>
        </authorList>
    </citation>
    <scope>NUCLEOTIDE SEQUENCE [LARGE SCALE GENOMIC DNA]</scope>
    <source>
        <strain evidence="4">NZ13_MG1</strain>
    </source>
</reference>